<dbReference type="InterPro" id="IPR036259">
    <property type="entry name" value="MFS_trans_sf"/>
</dbReference>
<organism evidence="2 3">
    <name type="scientific">Enterobacter agglomerans</name>
    <name type="common">Erwinia herbicola</name>
    <name type="synonym">Pantoea agglomerans</name>
    <dbReference type="NCBI Taxonomy" id="549"/>
    <lineage>
        <taxon>Bacteria</taxon>
        <taxon>Pseudomonadati</taxon>
        <taxon>Pseudomonadota</taxon>
        <taxon>Gammaproteobacteria</taxon>
        <taxon>Enterobacterales</taxon>
        <taxon>Erwiniaceae</taxon>
        <taxon>Pantoea</taxon>
        <taxon>Pantoea agglomerans group</taxon>
    </lineage>
</organism>
<dbReference type="EMBL" id="UGSO01000001">
    <property type="protein sequence ID" value="SUB16979.1"/>
    <property type="molecule type" value="Genomic_DNA"/>
</dbReference>
<accession>A0A379AHC1</accession>
<evidence type="ECO:0000256" key="1">
    <source>
        <dbReference type="SAM" id="Phobius"/>
    </source>
</evidence>
<evidence type="ECO:0000313" key="2">
    <source>
        <dbReference type="EMBL" id="SUB16979.1"/>
    </source>
</evidence>
<keyword evidence="3" id="KW-1185">Reference proteome</keyword>
<keyword evidence="1" id="KW-0472">Membrane</keyword>
<sequence length="75" mass="7960">MGSWFLTTAGAAVIAGKVANLMAVPENVTDPLISLATYSRVFQQIGIVTAVIALLMLITAPMLNRMAQDPDAEKK</sequence>
<dbReference type="Proteomes" id="UP000254640">
    <property type="component" value="Unassembled WGS sequence"/>
</dbReference>
<keyword evidence="1" id="KW-1133">Transmembrane helix</keyword>
<proteinExistence type="predicted"/>
<keyword evidence="1" id="KW-0812">Transmembrane</keyword>
<gene>
    <name evidence="2" type="primary">dtpA_5</name>
    <name evidence="2" type="ORF">NCTC9381_02895</name>
</gene>
<reference evidence="2 3" key="1">
    <citation type="submission" date="2018-06" db="EMBL/GenBank/DDBJ databases">
        <authorList>
            <consortium name="Pathogen Informatics"/>
            <person name="Doyle S."/>
        </authorList>
    </citation>
    <scope>NUCLEOTIDE SEQUENCE [LARGE SCALE GENOMIC DNA]</scope>
    <source>
        <strain evidence="2 3">NCTC9381</strain>
    </source>
</reference>
<name>A0A379AHC1_ENTAG</name>
<dbReference type="AlphaFoldDB" id="A0A379AHC1"/>
<evidence type="ECO:0000313" key="3">
    <source>
        <dbReference type="Proteomes" id="UP000254640"/>
    </source>
</evidence>
<protein>
    <submittedName>
        <fullName evidence="2">Dipeptide and tripeptide permease A</fullName>
    </submittedName>
</protein>
<dbReference type="Gene3D" id="1.20.1250.20">
    <property type="entry name" value="MFS general substrate transporter like domains"/>
    <property type="match status" value="1"/>
</dbReference>
<feature type="transmembrane region" description="Helical" evidence="1">
    <location>
        <begin position="47"/>
        <end position="67"/>
    </location>
</feature>